<proteinExistence type="predicted"/>
<name>A0A3B0ZK16_9ZZZZ</name>
<dbReference type="InterPro" id="IPR012429">
    <property type="entry name" value="HGSNAT_cat"/>
</dbReference>
<reference evidence="3" key="1">
    <citation type="submission" date="2018-06" db="EMBL/GenBank/DDBJ databases">
        <authorList>
            <person name="Zhirakovskaya E."/>
        </authorList>
    </citation>
    <scope>NUCLEOTIDE SEQUENCE</scope>
</reference>
<keyword evidence="1" id="KW-0812">Transmembrane</keyword>
<keyword evidence="1" id="KW-1133">Transmembrane helix</keyword>
<evidence type="ECO:0000259" key="2">
    <source>
        <dbReference type="Pfam" id="PF07786"/>
    </source>
</evidence>
<evidence type="ECO:0000313" key="3">
    <source>
        <dbReference type="EMBL" id="VAW81046.1"/>
    </source>
</evidence>
<feature type="transmembrane region" description="Helical" evidence="1">
    <location>
        <begin position="47"/>
        <end position="71"/>
    </location>
</feature>
<dbReference type="Pfam" id="PF07786">
    <property type="entry name" value="HGSNAT_cat"/>
    <property type="match status" value="1"/>
</dbReference>
<sequence>MRQYIKRRLLLIDALRGIAIVLMVGFHFCFDLAYFRLAEFDFYNDPFWLHARTFILSSFLLLVGVGLVMANRTTFVLHRYMKRLLPILAAALLVSFSTWWIFAERVVFFGVLHFIAAASVIGLLFVRLGWFNLLLGAVLIGIGLNFQSVWFDMPGWRWIGLMTYKPQTEDYVPLLPWFGVVLIGMAFTPMLENAARRKQQILNVMPAKALAYAGRYSLIIYLLHQPLLMGLLSLFAGVGY</sequence>
<feature type="transmembrane region" description="Helical" evidence="1">
    <location>
        <begin position="108"/>
        <end position="126"/>
    </location>
</feature>
<feature type="transmembrane region" description="Helical" evidence="1">
    <location>
        <begin position="133"/>
        <end position="151"/>
    </location>
</feature>
<organism evidence="3">
    <name type="scientific">hydrothermal vent metagenome</name>
    <dbReference type="NCBI Taxonomy" id="652676"/>
    <lineage>
        <taxon>unclassified sequences</taxon>
        <taxon>metagenomes</taxon>
        <taxon>ecological metagenomes</taxon>
    </lineage>
</organism>
<accession>A0A3B0ZK16</accession>
<feature type="transmembrane region" description="Helical" evidence="1">
    <location>
        <begin position="171"/>
        <end position="191"/>
    </location>
</feature>
<feature type="transmembrane region" description="Helical" evidence="1">
    <location>
        <begin position="12"/>
        <end position="35"/>
    </location>
</feature>
<keyword evidence="1" id="KW-0472">Membrane</keyword>
<gene>
    <name evidence="3" type="ORF">MNBD_GAMMA13-734</name>
</gene>
<feature type="domain" description="Heparan-alpha-glucosaminide N-acetyltransferase catalytic" evidence="2">
    <location>
        <begin position="8"/>
        <end position="226"/>
    </location>
</feature>
<feature type="transmembrane region" description="Helical" evidence="1">
    <location>
        <begin position="218"/>
        <end position="238"/>
    </location>
</feature>
<evidence type="ECO:0000256" key="1">
    <source>
        <dbReference type="SAM" id="Phobius"/>
    </source>
</evidence>
<feature type="transmembrane region" description="Helical" evidence="1">
    <location>
        <begin position="83"/>
        <end position="102"/>
    </location>
</feature>
<dbReference type="EMBL" id="UOFK01000246">
    <property type="protein sequence ID" value="VAW81046.1"/>
    <property type="molecule type" value="Genomic_DNA"/>
</dbReference>
<dbReference type="AlphaFoldDB" id="A0A3B0ZK16"/>
<protein>
    <submittedName>
        <fullName evidence="3">Mlr1315 protein</fullName>
    </submittedName>
</protein>